<dbReference type="AlphaFoldDB" id="B3QZJ7"/>
<sequence length="212" mass="24973">MLNSKDNVLNYLFTVLNNFSNIEKYPNLTTLLKQITLIFHEIENDFIDLKKQDLKINEIDDITNYQFFKILTHNLQISNINLNLMNHHIIEINQISQKILTILNSTKTTNLSIKYDVFTTNLDLGFYLKVNNLNLIGILKTIFELITVNECLFISSNSNDYFNQFQLFQKYLTNIQNNLIIIIKSLTIINAYYHQILKDFKIPATKPNRFQN</sequence>
<dbReference type="Proteomes" id="UP000002020">
    <property type="component" value="Chromosome"/>
</dbReference>
<dbReference type="STRING" id="37692.ATP_00417"/>
<accession>B3QZJ7</accession>
<dbReference type="HOGENOM" id="CLU_1297677_0_0_14"/>
<dbReference type="KEGG" id="pml:ATP_00417"/>
<name>B3QZJ7_PHYMT</name>
<proteinExistence type="predicted"/>
<reference evidence="1 2" key="1">
    <citation type="journal article" date="2008" name="BMC Genomics">
        <title>The linear chromosome of the plant-pathogenic mycoplasma 'Candidatus Phytoplasma mali'.</title>
        <authorList>
            <person name="Kube M."/>
            <person name="Schneider B."/>
            <person name="Kuhl H."/>
            <person name="Dandekar T."/>
            <person name="Heitmann K."/>
            <person name="Migdoll A.M."/>
            <person name="Reinhardt R."/>
            <person name="Seemueller E."/>
        </authorList>
    </citation>
    <scope>NUCLEOTIDE SEQUENCE [LARGE SCALE GENOMIC DNA]</scope>
    <source>
        <strain evidence="1 2">AT</strain>
    </source>
</reference>
<gene>
    <name evidence="1" type="ordered locus">ATP_00417</name>
</gene>
<evidence type="ECO:0000313" key="2">
    <source>
        <dbReference type="Proteomes" id="UP000002020"/>
    </source>
</evidence>
<dbReference type="EMBL" id="CU469464">
    <property type="protein sequence ID" value="CAP18604.1"/>
    <property type="molecule type" value="Genomic_DNA"/>
</dbReference>
<protein>
    <submittedName>
        <fullName evidence="1">Uncharacterized protein</fullName>
    </submittedName>
</protein>
<organism evidence="2">
    <name type="scientific">Phytoplasma mali (strain AT)</name>
    <dbReference type="NCBI Taxonomy" id="482235"/>
    <lineage>
        <taxon>Bacteria</taxon>
        <taxon>Bacillati</taxon>
        <taxon>Mycoplasmatota</taxon>
        <taxon>Mollicutes</taxon>
        <taxon>Acholeplasmatales</taxon>
        <taxon>Acholeplasmataceae</taxon>
        <taxon>Candidatus Phytoplasma</taxon>
        <taxon>16SrX (Apple proliferation group)</taxon>
    </lineage>
</organism>
<keyword evidence="2" id="KW-1185">Reference proteome</keyword>
<evidence type="ECO:0000313" key="1">
    <source>
        <dbReference type="EMBL" id="CAP18604.1"/>
    </source>
</evidence>